<organism evidence="1 2">
    <name type="scientific">Musa troglodytarum</name>
    <name type="common">fe'i banana</name>
    <dbReference type="NCBI Taxonomy" id="320322"/>
    <lineage>
        <taxon>Eukaryota</taxon>
        <taxon>Viridiplantae</taxon>
        <taxon>Streptophyta</taxon>
        <taxon>Embryophyta</taxon>
        <taxon>Tracheophyta</taxon>
        <taxon>Spermatophyta</taxon>
        <taxon>Magnoliopsida</taxon>
        <taxon>Liliopsida</taxon>
        <taxon>Zingiberales</taxon>
        <taxon>Musaceae</taxon>
        <taxon>Musa</taxon>
    </lineage>
</organism>
<dbReference type="Proteomes" id="UP001055439">
    <property type="component" value="Chromosome 1"/>
</dbReference>
<proteinExistence type="predicted"/>
<evidence type="ECO:0000313" key="1">
    <source>
        <dbReference type="EMBL" id="URD75376.1"/>
    </source>
</evidence>
<name>A0A9E7JC10_9LILI</name>
<keyword evidence="2" id="KW-1185">Reference proteome</keyword>
<accession>A0A9E7JC10</accession>
<evidence type="ECO:0000313" key="2">
    <source>
        <dbReference type="Proteomes" id="UP001055439"/>
    </source>
</evidence>
<sequence length="131" mass="15039">MADEVPRRATWDGLRSQLSADDYLGLGAPVCKSWQSAVPLWPDHLPTQLPFFLFHLRTKNPIRLSPHRRLRRKYSPATKRIQYVLHRLLLRLAYPLRGLRSDQALQPPCRRVYSAPPPLGFPVSYSDAGGR</sequence>
<dbReference type="EMBL" id="CP097502">
    <property type="protein sequence ID" value="URD75376.1"/>
    <property type="molecule type" value="Genomic_DNA"/>
</dbReference>
<dbReference type="AlphaFoldDB" id="A0A9E7JC10"/>
<gene>
    <name evidence="1" type="ORF">MUK42_08880</name>
</gene>
<protein>
    <submittedName>
        <fullName evidence="1">Uncharacterized protein</fullName>
    </submittedName>
</protein>
<reference evidence="1" key="1">
    <citation type="submission" date="2022-05" db="EMBL/GenBank/DDBJ databases">
        <title>The Musa troglodytarum L. genome provides insights into the mechanism of non-climacteric behaviour and enrichment of carotenoids.</title>
        <authorList>
            <person name="Wang J."/>
        </authorList>
    </citation>
    <scope>NUCLEOTIDE SEQUENCE</scope>
    <source>
        <tissue evidence="1">Leaf</tissue>
    </source>
</reference>